<comment type="subcellular location">
    <subcellularLocation>
        <location evidence="1">Membrane</location>
        <topology evidence="1">Multi-pass membrane protein</topology>
    </subcellularLocation>
</comment>
<dbReference type="GeneID" id="89935076"/>
<dbReference type="GO" id="GO:0016020">
    <property type="term" value="C:membrane"/>
    <property type="evidence" value="ECO:0007669"/>
    <property type="project" value="UniProtKB-SubCell"/>
</dbReference>
<keyword evidence="10" id="KW-1185">Reference proteome</keyword>
<feature type="transmembrane region" description="Helical" evidence="7">
    <location>
        <begin position="176"/>
        <end position="200"/>
    </location>
</feature>
<evidence type="ECO:0000256" key="5">
    <source>
        <dbReference type="ARBA" id="ARBA00038359"/>
    </source>
</evidence>
<feature type="domain" description="Rhodopsin" evidence="8">
    <location>
        <begin position="40"/>
        <end position="272"/>
    </location>
</feature>
<name>A0AAN6TMA6_9PEZI</name>
<feature type="region of interest" description="Disordered" evidence="6">
    <location>
        <begin position="347"/>
        <end position="404"/>
    </location>
</feature>
<organism evidence="9 10">
    <name type="scientific">Canariomyces notabilis</name>
    <dbReference type="NCBI Taxonomy" id="2074819"/>
    <lineage>
        <taxon>Eukaryota</taxon>
        <taxon>Fungi</taxon>
        <taxon>Dikarya</taxon>
        <taxon>Ascomycota</taxon>
        <taxon>Pezizomycotina</taxon>
        <taxon>Sordariomycetes</taxon>
        <taxon>Sordariomycetidae</taxon>
        <taxon>Sordariales</taxon>
        <taxon>Chaetomiaceae</taxon>
        <taxon>Canariomyces</taxon>
    </lineage>
</organism>
<feature type="transmembrane region" description="Helical" evidence="7">
    <location>
        <begin position="56"/>
        <end position="79"/>
    </location>
</feature>
<feature type="transmembrane region" description="Helical" evidence="7">
    <location>
        <begin position="135"/>
        <end position="156"/>
    </location>
</feature>
<evidence type="ECO:0000313" key="9">
    <source>
        <dbReference type="EMBL" id="KAK4116846.1"/>
    </source>
</evidence>
<protein>
    <recommendedName>
        <fullName evidence="8">Rhodopsin domain-containing protein</fullName>
    </recommendedName>
</protein>
<comment type="caution">
    <text evidence="9">The sequence shown here is derived from an EMBL/GenBank/DDBJ whole genome shotgun (WGS) entry which is preliminary data.</text>
</comment>
<dbReference type="InterPro" id="IPR049326">
    <property type="entry name" value="Rhodopsin_dom_fungi"/>
</dbReference>
<accession>A0AAN6TMA6</accession>
<dbReference type="EMBL" id="MU853333">
    <property type="protein sequence ID" value="KAK4116846.1"/>
    <property type="molecule type" value="Genomic_DNA"/>
</dbReference>
<dbReference type="PANTHER" id="PTHR33048">
    <property type="entry name" value="PTH11-LIKE INTEGRAL MEMBRANE PROTEIN (AFU_ORTHOLOGUE AFUA_5G11245)"/>
    <property type="match status" value="1"/>
</dbReference>
<comment type="similarity">
    <text evidence="5">Belongs to the SAT4 family.</text>
</comment>
<sequence>MSAAPTTPTPEDPALYESRAGVPIAVVSTVLAISTAAVGLRSYCRAVIVRQFGIDDWAAVAALLLAIGSGITIAAGTMYGSGRHMKALDPTEIYKYFRAFYVSIVLYNASLTATKLTFLLQYYRILGTGPMKRAIIAAFVIVALWSTSQLLVNIFQCTPIHRFWVPDIPGTCIPPLPFWYINAAGNIVTDIIVFIIPLPALSRLNLRRGQKFALVGVFSLGFFTCAISVIRIQYLHLSEDVTWDNVGASCWSIGEVCSGITCACLPTLRPLIPRWFPFMGLQAWQSDPSRHYYHKSSDRGKSSATGNGGNVPDNGSTRAIIYPEDLELQTVDRLEKGSWATRAELDQVEPSHQKHGKIANKSGLGLKPTVTTEIRVGPRASDSGSSTGSGIRVKRDFIMTKESK</sequence>
<reference evidence="9" key="1">
    <citation type="journal article" date="2023" name="Mol. Phylogenet. Evol.">
        <title>Genome-scale phylogeny and comparative genomics of the fungal order Sordariales.</title>
        <authorList>
            <person name="Hensen N."/>
            <person name="Bonometti L."/>
            <person name="Westerberg I."/>
            <person name="Brannstrom I.O."/>
            <person name="Guillou S."/>
            <person name="Cros-Aarteil S."/>
            <person name="Calhoun S."/>
            <person name="Haridas S."/>
            <person name="Kuo A."/>
            <person name="Mondo S."/>
            <person name="Pangilinan J."/>
            <person name="Riley R."/>
            <person name="LaButti K."/>
            <person name="Andreopoulos B."/>
            <person name="Lipzen A."/>
            <person name="Chen C."/>
            <person name="Yan M."/>
            <person name="Daum C."/>
            <person name="Ng V."/>
            <person name="Clum A."/>
            <person name="Steindorff A."/>
            <person name="Ohm R.A."/>
            <person name="Martin F."/>
            <person name="Silar P."/>
            <person name="Natvig D.O."/>
            <person name="Lalanne C."/>
            <person name="Gautier V."/>
            <person name="Ament-Velasquez S.L."/>
            <person name="Kruys A."/>
            <person name="Hutchinson M.I."/>
            <person name="Powell A.J."/>
            <person name="Barry K."/>
            <person name="Miller A.N."/>
            <person name="Grigoriev I.V."/>
            <person name="Debuchy R."/>
            <person name="Gladieux P."/>
            <person name="Hiltunen Thoren M."/>
            <person name="Johannesson H."/>
        </authorList>
    </citation>
    <scope>NUCLEOTIDE SEQUENCE</scope>
    <source>
        <strain evidence="9">CBS 508.74</strain>
    </source>
</reference>
<feature type="region of interest" description="Disordered" evidence="6">
    <location>
        <begin position="292"/>
        <end position="316"/>
    </location>
</feature>
<dbReference type="AlphaFoldDB" id="A0AAN6TMA6"/>
<dbReference type="RefSeq" id="XP_064674416.1">
    <property type="nucleotide sequence ID" value="XM_064810951.1"/>
</dbReference>
<keyword evidence="3 7" id="KW-1133">Transmembrane helix</keyword>
<reference evidence="9" key="2">
    <citation type="submission" date="2023-05" db="EMBL/GenBank/DDBJ databases">
        <authorList>
            <consortium name="Lawrence Berkeley National Laboratory"/>
            <person name="Steindorff A."/>
            <person name="Hensen N."/>
            <person name="Bonometti L."/>
            <person name="Westerberg I."/>
            <person name="Brannstrom I.O."/>
            <person name="Guillou S."/>
            <person name="Cros-Aarteil S."/>
            <person name="Calhoun S."/>
            <person name="Haridas S."/>
            <person name="Kuo A."/>
            <person name="Mondo S."/>
            <person name="Pangilinan J."/>
            <person name="Riley R."/>
            <person name="Labutti K."/>
            <person name="Andreopoulos B."/>
            <person name="Lipzen A."/>
            <person name="Chen C."/>
            <person name="Yanf M."/>
            <person name="Daum C."/>
            <person name="Ng V."/>
            <person name="Clum A."/>
            <person name="Ohm R."/>
            <person name="Martin F."/>
            <person name="Silar P."/>
            <person name="Natvig D."/>
            <person name="Lalanne C."/>
            <person name="Gautier V."/>
            <person name="Ament-Velasquez S.L."/>
            <person name="Kruys A."/>
            <person name="Hutchinson M.I."/>
            <person name="Powell A.J."/>
            <person name="Barry K."/>
            <person name="Miller A.N."/>
            <person name="Grigoriev I.V."/>
            <person name="Debuchy R."/>
            <person name="Gladieux P."/>
            <person name="Thoren M.H."/>
            <person name="Johannesson H."/>
        </authorList>
    </citation>
    <scope>NUCLEOTIDE SEQUENCE</scope>
    <source>
        <strain evidence="9">CBS 508.74</strain>
    </source>
</reference>
<keyword evidence="2 7" id="KW-0812">Transmembrane</keyword>
<feature type="transmembrane region" description="Helical" evidence="7">
    <location>
        <begin position="99"/>
        <end position="123"/>
    </location>
</feature>
<dbReference type="Proteomes" id="UP001302812">
    <property type="component" value="Unassembled WGS sequence"/>
</dbReference>
<evidence type="ECO:0000256" key="3">
    <source>
        <dbReference type="ARBA" id="ARBA00022989"/>
    </source>
</evidence>
<evidence type="ECO:0000256" key="7">
    <source>
        <dbReference type="SAM" id="Phobius"/>
    </source>
</evidence>
<gene>
    <name evidence="9" type="ORF">N656DRAFT_701522</name>
</gene>
<evidence type="ECO:0000313" key="10">
    <source>
        <dbReference type="Proteomes" id="UP001302812"/>
    </source>
</evidence>
<feature type="transmembrane region" description="Helical" evidence="7">
    <location>
        <begin position="212"/>
        <end position="234"/>
    </location>
</feature>
<evidence type="ECO:0000256" key="4">
    <source>
        <dbReference type="ARBA" id="ARBA00023136"/>
    </source>
</evidence>
<evidence type="ECO:0000256" key="2">
    <source>
        <dbReference type="ARBA" id="ARBA00022692"/>
    </source>
</evidence>
<dbReference type="Pfam" id="PF20684">
    <property type="entry name" value="Fung_rhodopsin"/>
    <property type="match status" value="1"/>
</dbReference>
<dbReference type="InterPro" id="IPR052337">
    <property type="entry name" value="SAT4-like"/>
</dbReference>
<evidence type="ECO:0000256" key="1">
    <source>
        <dbReference type="ARBA" id="ARBA00004141"/>
    </source>
</evidence>
<feature type="compositionally biased region" description="Basic and acidic residues" evidence="6">
    <location>
        <begin position="393"/>
        <end position="404"/>
    </location>
</feature>
<keyword evidence="4 7" id="KW-0472">Membrane</keyword>
<dbReference type="PANTHER" id="PTHR33048:SF47">
    <property type="entry name" value="INTEGRAL MEMBRANE PROTEIN-RELATED"/>
    <property type="match status" value="1"/>
</dbReference>
<proteinExistence type="inferred from homology"/>
<evidence type="ECO:0000259" key="8">
    <source>
        <dbReference type="Pfam" id="PF20684"/>
    </source>
</evidence>
<evidence type="ECO:0000256" key="6">
    <source>
        <dbReference type="SAM" id="MobiDB-lite"/>
    </source>
</evidence>
<feature type="transmembrane region" description="Helical" evidence="7">
    <location>
        <begin position="20"/>
        <end position="44"/>
    </location>
</feature>